<accession>A0A8T2TBC6</accession>
<name>A0A8T2TBC6_CERRI</name>
<dbReference type="AlphaFoldDB" id="A0A8T2TBC6"/>
<keyword evidence="6" id="KW-1185">Reference proteome</keyword>
<dbReference type="PANTHER" id="PTHR46442">
    <property type="entry name" value="DIRIGENT PROTEIN"/>
    <property type="match status" value="1"/>
</dbReference>
<evidence type="ECO:0000256" key="1">
    <source>
        <dbReference type="ARBA" id="ARBA00010746"/>
    </source>
</evidence>
<comment type="caution">
    <text evidence="5">The sequence shown here is derived from an EMBL/GenBank/DDBJ whole genome shotgun (WGS) entry which is preliminary data.</text>
</comment>
<dbReference type="InterPro" id="IPR004265">
    <property type="entry name" value="Dirigent"/>
</dbReference>
<comment type="subunit">
    <text evidence="2 4">Homodimer.</text>
</comment>
<evidence type="ECO:0000313" key="5">
    <source>
        <dbReference type="EMBL" id="KAH7415164.1"/>
    </source>
</evidence>
<keyword evidence="4" id="KW-0732">Signal</keyword>
<comment type="similarity">
    <text evidence="1 4">Belongs to the plant dirigent protein family.</text>
</comment>
<feature type="signal peptide" evidence="4">
    <location>
        <begin position="1"/>
        <end position="23"/>
    </location>
</feature>
<evidence type="ECO:0000256" key="2">
    <source>
        <dbReference type="ARBA" id="ARBA00011738"/>
    </source>
</evidence>
<keyword evidence="3 4" id="KW-0964">Secreted</keyword>
<proteinExistence type="inferred from homology"/>
<comment type="function">
    <text evidence="4">Dirigent proteins impart stereoselectivity on the phenoxy radical-coupling reaction, yielding optically active lignans from two molecules of coniferyl alcohol in the biosynthesis of lignans, flavonolignans, and alkaloids and thus plays a central role in plant secondary metabolism.</text>
</comment>
<organism evidence="5 6">
    <name type="scientific">Ceratopteris richardii</name>
    <name type="common">Triangle waterfern</name>
    <dbReference type="NCBI Taxonomy" id="49495"/>
    <lineage>
        <taxon>Eukaryota</taxon>
        <taxon>Viridiplantae</taxon>
        <taxon>Streptophyta</taxon>
        <taxon>Embryophyta</taxon>
        <taxon>Tracheophyta</taxon>
        <taxon>Polypodiopsida</taxon>
        <taxon>Polypodiidae</taxon>
        <taxon>Polypodiales</taxon>
        <taxon>Pteridineae</taxon>
        <taxon>Pteridaceae</taxon>
        <taxon>Parkerioideae</taxon>
        <taxon>Ceratopteris</taxon>
    </lineage>
</organism>
<keyword evidence="4" id="KW-0052">Apoplast</keyword>
<dbReference type="InterPro" id="IPR044859">
    <property type="entry name" value="Allene_oxi_cyc_Dirigent"/>
</dbReference>
<dbReference type="GO" id="GO:0048046">
    <property type="term" value="C:apoplast"/>
    <property type="evidence" value="ECO:0007669"/>
    <property type="project" value="UniProtKB-SubCell"/>
</dbReference>
<dbReference type="OrthoDB" id="1928589at2759"/>
<dbReference type="Gene3D" id="2.40.480.10">
    <property type="entry name" value="Allene oxide cyclase-like"/>
    <property type="match status" value="1"/>
</dbReference>
<evidence type="ECO:0000256" key="3">
    <source>
        <dbReference type="ARBA" id="ARBA00022525"/>
    </source>
</evidence>
<comment type="subcellular location">
    <subcellularLocation>
        <location evidence="4">Secreted</location>
        <location evidence="4">Extracellular space</location>
        <location evidence="4">Apoplast</location>
    </subcellularLocation>
</comment>
<evidence type="ECO:0000313" key="6">
    <source>
        <dbReference type="Proteomes" id="UP000825935"/>
    </source>
</evidence>
<feature type="chain" id="PRO_5035960881" description="Dirigent protein" evidence="4">
    <location>
        <begin position="24"/>
        <end position="197"/>
    </location>
</feature>
<protein>
    <recommendedName>
        <fullName evidence="4">Dirigent protein</fullName>
    </recommendedName>
</protein>
<gene>
    <name evidence="5" type="ORF">KP509_14G030900</name>
</gene>
<dbReference type="GO" id="GO:0009699">
    <property type="term" value="P:phenylpropanoid biosynthetic process"/>
    <property type="evidence" value="ECO:0007669"/>
    <property type="project" value="UniProtKB-ARBA"/>
</dbReference>
<dbReference type="OMA" id="VMWALAH"/>
<sequence length="197" mass="22040">MGRAIIIVFSVIVMWALAHSAAAMDHESRSQSWKQKKEPKRLPCGPSNFTFYLHNTVYNPAVDNRNNFNSIYGRPPNISFPNPFSFGVQNTFEDPLTAGPSISSASLGKATGFYILNSFTEYVLFHIFTANITEGEYRGTIDIFGQVREVDPIRYLTVIGGTGDFLGARGLASNRLVKIDRVPPAKWTLSFDLDLYY</sequence>
<evidence type="ECO:0000256" key="4">
    <source>
        <dbReference type="RuleBase" id="RU363099"/>
    </source>
</evidence>
<reference evidence="5" key="1">
    <citation type="submission" date="2021-08" db="EMBL/GenBank/DDBJ databases">
        <title>WGS assembly of Ceratopteris richardii.</title>
        <authorList>
            <person name="Marchant D.B."/>
            <person name="Chen G."/>
            <person name="Jenkins J."/>
            <person name="Shu S."/>
            <person name="Leebens-Mack J."/>
            <person name="Grimwood J."/>
            <person name="Schmutz J."/>
            <person name="Soltis P."/>
            <person name="Soltis D."/>
            <person name="Chen Z.-H."/>
        </authorList>
    </citation>
    <scope>NUCLEOTIDE SEQUENCE</scope>
    <source>
        <strain evidence="5">Whitten #5841</strain>
        <tissue evidence="5">Leaf</tissue>
    </source>
</reference>
<dbReference type="PANTHER" id="PTHR46442:SF4">
    <property type="entry name" value="DIRIGENT PROTEIN"/>
    <property type="match status" value="1"/>
</dbReference>
<dbReference type="Proteomes" id="UP000825935">
    <property type="component" value="Chromosome 14"/>
</dbReference>
<dbReference type="Pfam" id="PF03018">
    <property type="entry name" value="Dirigent"/>
    <property type="match status" value="1"/>
</dbReference>
<dbReference type="EMBL" id="CM035419">
    <property type="protein sequence ID" value="KAH7415164.1"/>
    <property type="molecule type" value="Genomic_DNA"/>
</dbReference>